<dbReference type="PROSITE" id="PS51885">
    <property type="entry name" value="NEPRILYSIN"/>
    <property type="match status" value="1"/>
</dbReference>
<evidence type="ECO:0000313" key="4">
    <source>
        <dbReference type="Proteomes" id="UP001331761"/>
    </source>
</evidence>
<dbReference type="InterPro" id="IPR042089">
    <property type="entry name" value="Peptidase_M13_dom_2"/>
</dbReference>
<dbReference type="Proteomes" id="UP001331761">
    <property type="component" value="Unassembled WGS sequence"/>
</dbReference>
<dbReference type="InterPro" id="IPR008753">
    <property type="entry name" value="Peptidase_M13_N"/>
</dbReference>
<dbReference type="EMBL" id="WIXE01018422">
    <property type="protein sequence ID" value="KAK5970914.1"/>
    <property type="molecule type" value="Genomic_DNA"/>
</dbReference>
<evidence type="ECO:0000259" key="2">
    <source>
        <dbReference type="Pfam" id="PF05649"/>
    </source>
</evidence>
<dbReference type="GO" id="GO:0005886">
    <property type="term" value="C:plasma membrane"/>
    <property type="evidence" value="ECO:0007669"/>
    <property type="project" value="TreeGrafter"/>
</dbReference>
<evidence type="ECO:0000313" key="3">
    <source>
        <dbReference type="EMBL" id="KAK5970914.1"/>
    </source>
</evidence>
<proteinExistence type="inferred from homology"/>
<comment type="caution">
    <text evidence="3">The sequence shown here is derived from an EMBL/GenBank/DDBJ whole genome shotgun (WGS) entry which is preliminary data.</text>
</comment>
<protein>
    <recommendedName>
        <fullName evidence="2">Peptidase M13 N-terminal domain-containing protein</fullName>
    </recommendedName>
</protein>
<name>A0AAN8F7I3_TRICO</name>
<dbReference type="PANTHER" id="PTHR11733">
    <property type="entry name" value="ZINC METALLOPROTEASE FAMILY M13 NEPRILYSIN-RELATED"/>
    <property type="match status" value="1"/>
</dbReference>
<reference evidence="3 4" key="1">
    <citation type="submission" date="2019-10" db="EMBL/GenBank/DDBJ databases">
        <title>Assembly and Annotation for the nematode Trichostrongylus colubriformis.</title>
        <authorList>
            <person name="Martin J."/>
        </authorList>
    </citation>
    <scope>NUCLEOTIDE SEQUENCE [LARGE SCALE GENOMIC DNA]</scope>
    <source>
        <strain evidence="3">G859</strain>
        <tissue evidence="3">Whole worm</tissue>
    </source>
</reference>
<accession>A0AAN8F7I3</accession>
<dbReference type="Gene3D" id="3.40.390.10">
    <property type="entry name" value="Collagenase (Catalytic Domain)"/>
    <property type="match status" value="1"/>
</dbReference>
<dbReference type="InterPro" id="IPR024079">
    <property type="entry name" value="MetalloPept_cat_dom_sf"/>
</dbReference>
<dbReference type="InterPro" id="IPR000718">
    <property type="entry name" value="Peptidase_M13"/>
</dbReference>
<feature type="domain" description="Peptidase M13 N-terminal" evidence="2">
    <location>
        <begin position="45"/>
        <end position="168"/>
    </location>
</feature>
<organism evidence="3 4">
    <name type="scientific">Trichostrongylus colubriformis</name>
    <name type="common">Black scour worm</name>
    <dbReference type="NCBI Taxonomy" id="6319"/>
    <lineage>
        <taxon>Eukaryota</taxon>
        <taxon>Metazoa</taxon>
        <taxon>Ecdysozoa</taxon>
        <taxon>Nematoda</taxon>
        <taxon>Chromadorea</taxon>
        <taxon>Rhabditida</taxon>
        <taxon>Rhabditina</taxon>
        <taxon>Rhabditomorpha</taxon>
        <taxon>Strongyloidea</taxon>
        <taxon>Trichostrongylidae</taxon>
        <taxon>Trichostrongylus</taxon>
    </lineage>
</organism>
<dbReference type="Gene3D" id="1.10.1380.10">
    <property type="entry name" value="Neutral endopeptidase , domain2"/>
    <property type="match status" value="1"/>
</dbReference>
<dbReference type="SUPFAM" id="SSF55486">
    <property type="entry name" value="Metalloproteases ('zincins'), catalytic domain"/>
    <property type="match status" value="1"/>
</dbReference>
<dbReference type="PANTHER" id="PTHR11733:SF241">
    <property type="entry name" value="GH26575P-RELATED"/>
    <property type="match status" value="1"/>
</dbReference>
<feature type="non-terminal residue" evidence="3">
    <location>
        <position position="190"/>
    </location>
</feature>
<dbReference type="GO" id="GO:0004222">
    <property type="term" value="F:metalloendopeptidase activity"/>
    <property type="evidence" value="ECO:0007669"/>
    <property type="project" value="InterPro"/>
</dbReference>
<dbReference type="Pfam" id="PF05649">
    <property type="entry name" value="Peptidase_M13_N"/>
    <property type="match status" value="1"/>
</dbReference>
<evidence type="ECO:0000256" key="1">
    <source>
        <dbReference type="ARBA" id="ARBA00007357"/>
    </source>
</evidence>
<dbReference type="GO" id="GO:0016485">
    <property type="term" value="P:protein processing"/>
    <property type="evidence" value="ECO:0007669"/>
    <property type="project" value="TreeGrafter"/>
</dbReference>
<gene>
    <name evidence="3" type="ORF">GCK32_005880</name>
</gene>
<keyword evidence="4" id="KW-1185">Reference proteome</keyword>
<dbReference type="AlphaFoldDB" id="A0AAN8F7I3"/>
<comment type="similarity">
    <text evidence="1">Belongs to the peptidase M13 family.</text>
</comment>
<sequence length="190" mass="21844">MLLMVHGCFGGILDFCGYDVHDHNATIHRLLADYIKFSVNYKVDPCEDFYHFACGNWIRNTEGTPPFGGEISSLQKLDGKYRETQKQLLQSKTKSRSGAIQLAREFYHKCVSAELLWNYTKNPGINYVMQKINDFGVFPMLSEEVVDEEKLNASFDLTWLLAYFNQNKTVLHRIAPKLIFSVSMEQAEIS</sequence>